<gene>
    <name evidence="1" type="ORF">DARMORV10_A03P49380.1</name>
</gene>
<accession>A0A816W345</accession>
<protein>
    <submittedName>
        <fullName evidence="1">(rape) hypothetical protein</fullName>
    </submittedName>
</protein>
<sequence>MGRCRNGEKRLKPYNLGRKMMRMRMRMRNLGSVCAKLGRSGTMMMNRKESTCGGGLKRMMNTEVSSAFFNMKYFILWRKIELLLLFFEQRRRRCDSTGGDFEGGLRGALGTGWRTLARCSAFYFGYKFFGEYLRPYDHQFLYECIEEADSDVQTYLERINIAERSLDAVLNLEDKCFGPKH</sequence>
<name>A0A816W345_BRANA</name>
<reference evidence="1" key="1">
    <citation type="submission" date="2021-01" db="EMBL/GenBank/DDBJ databases">
        <authorList>
            <consortium name="Genoscope - CEA"/>
            <person name="William W."/>
        </authorList>
    </citation>
    <scope>NUCLEOTIDE SEQUENCE</scope>
</reference>
<evidence type="ECO:0000313" key="1">
    <source>
        <dbReference type="EMBL" id="CAF2129934.1"/>
    </source>
</evidence>
<organism evidence="1">
    <name type="scientific">Brassica napus</name>
    <name type="common">Rape</name>
    <dbReference type="NCBI Taxonomy" id="3708"/>
    <lineage>
        <taxon>Eukaryota</taxon>
        <taxon>Viridiplantae</taxon>
        <taxon>Streptophyta</taxon>
        <taxon>Embryophyta</taxon>
        <taxon>Tracheophyta</taxon>
        <taxon>Spermatophyta</taxon>
        <taxon>Magnoliopsida</taxon>
        <taxon>eudicotyledons</taxon>
        <taxon>Gunneridae</taxon>
        <taxon>Pentapetalae</taxon>
        <taxon>rosids</taxon>
        <taxon>malvids</taxon>
        <taxon>Brassicales</taxon>
        <taxon>Brassicaceae</taxon>
        <taxon>Brassiceae</taxon>
        <taxon>Brassica</taxon>
    </lineage>
</organism>
<dbReference type="Proteomes" id="UP001295469">
    <property type="component" value="Chromosome A03"/>
</dbReference>
<dbReference type="AlphaFoldDB" id="A0A816W345"/>
<dbReference type="EMBL" id="HG994357">
    <property type="protein sequence ID" value="CAF2129934.1"/>
    <property type="molecule type" value="Genomic_DNA"/>
</dbReference>
<proteinExistence type="predicted"/>